<name>A0A450T1P7_9GAMM</name>
<dbReference type="EMBL" id="CAADEX010000091">
    <property type="protein sequence ID" value="VFJ60266.1"/>
    <property type="molecule type" value="Genomic_DNA"/>
</dbReference>
<proteinExistence type="predicted"/>
<protein>
    <submittedName>
        <fullName evidence="1">Uncharacterized protein</fullName>
    </submittedName>
</protein>
<organism evidence="1">
    <name type="scientific">Candidatus Kentrum sp. DK</name>
    <dbReference type="NCBI Taxonomy" id="2126562"/>
    <lineage>
        <taxon>Bacteria</taxon>
        <taxon>Pseudomonadati</taxon>
        <taxon>Pseudomonadota</taxon>
        <taxon>Gammaproteobacteria</taxon>
        <taxon>Candidatus Kentrum</taxon>
    </lineage>
</organism>
<evidence type="ECO:0000313" key="1">
    <source>
        <dbReference type="EMBL" id="VFJ60266.1"/>
    </source>
</evidence>
<accession>A0A450T1P7</accession>
<dbReference type="AlphaFoldDB" id="A0A450T1P7"/>
<reference evidence="1" key="1">
    <citation type="submission" date="2019-02" db="EMBL/GenBank/DDBJ databases">
        <authorList>
            <person name="Gruber-Vodicka R. H."/>
            <person name="Seah K. B. B."/>
        </authorList>
    </citation>
    <scope>NUCLEOTIDE SEQUENCE</scope>
    <source>
        <strain evidence="1">BECK_DK47</strain>
    </source>
</reference>
<sequence length="51" mass="5742">MNEWFPSPSLTCNVYPNVAEETKFLLDFMKAFRPGPKKEKKPQGGGVNPQS</sequence>
<gene>
    <name evidence="1" type="ORF">BECKDK2373B_GA0170837_10916</name>
</gene>